<dbReference type="EnsemblPlants" id="Bo4g021700.1">
    <property type="protein sequence ID" value="Bo4g021700.1"/>
    <property type="gene ID" value="Bo4g021700"/>
</dbReference>
<sequence>MDGRAFLFRVPCPKARRRILSQCLWQVEGQTMFVAKWSPGVQPEKPELSTVPVWLDFTGVPLQFFNKDALKVIAGLVGHPLCLHPSIENLTNIEVAKVYTVIDPRQPLPEAVNAQFDSGEVVRITVSSPWLPSLCSHCRKVGHTISECPNAPPKCDICGSVKHGASECTRKHSGLRKDKAPIASQFPIVGTAPPPQSLLKTASTETRSVLTAAIKKKSVVTEAGTSTQIQAGQTRVPARNDTLVVDLNGPGVVDLNAPGVASSGHSKPSSDSCLDSSSGSLSGEDDDPLDIEDRYIGVVTRGMKKSARKARVRGPLNL</sequence>
<name>A0A0D3BPU0_BRAOL</name>
<evidence type="ECO:0000256" key="1">
    <source>
        <dbReference type="SAM" id="MobiDB-lite"/>
    </source>
</evidence>
<dbReference type="SUPFAM" id="SSF57756">
    <property type="entry name" value="Retrovirus zinc finger-like domains"/>
    <property type="match status" value="1"/>
</dbReference>
<evidence type="ECO:0000313" key="3">
    <source>
        <dbReference type="EnsemblPlants" id="Bo4g021700.1"/>
    </source>
</evidence>
<feature type="domain" description="CCHC-type" evidence="2">
    <location>
        <begin position="134"/>
        <end position="150"/>
    </location>
</feature>
<dbReference type="InterPro" id="IPR001878">
    <property type="entry name" value="Znf_CCHC"/>
</dbReference>
<dbReference type="GeneID" id="106337860"/>
<dbReference type="RefSeq" id="XP_013632418.1">
    <property type="nucleotide sequence ID" value="XM_013776964.1"/>
</dbReference>
<organism evidence="3 4">
    <name type="scientific">Brassica oleracea var. oleracea</name>
    <dbReference type="NCBI Taxonomy" id="109376"/>
    <lineage>
        <taxon>Eukaryota</taxon>
        <taxon>Viridiplantae</taxon>
        <taxon>Streptophyta</taxon>
        <taxon>Embryophyta</taxon>
        <taxon>Tracheophyta</taxon>
        <taxon>Spermatophyta</taxon>
        <taxon>Magnoliopsida</taxon>
        <taxon>eudicotyledons</taxon>
        <taxon>Gunneridae</taxon>
        <taxon>Pentapetalae</taxon>
        <taxon>rosids</taxon>
        <taxon>malvids</taxon>
        <taxon>Brassicales</taxon>
        <taxon>Brassicaceae</taxon>
        <taxon>Brassiceae</taxon>
        <taxon>Brassica</taxon>
    </lineage>
</organism>
<dbReference type="InterPro" id="IPR036875">
    <property type="entry name" value="Znf_CCHC_sf"/>
</dbReference>
<dbReference type="InterPro" id="IPR025558">
    <property type="entry name" value="DUF4283"/>
</dbReference>
<reference evidence="3 4" key="1">
    <citation type="journal article" date="2014" name="Genome Biol.">
        <title>Transcriptome and methylome profiling reveals relics of genome dominance in the mesopolyploid Brassica oleracea.</title>
        <authorList>
            <person name="Parkin I.A."/>
            <person name="Koh C."/>
            <person name="Tang H."/>
            <person name="Robinson S.J."/>
            <person name="Kagale S."/>
            <person name="Clarke W.E."/>
            <person name="Town C.D."/>
            <person name="Nixon J."/>
            <person name="Krishnakumar V."/>
            <person name="Bidwell S.L."/>
            <person name="Denoeud F."/>
            <person name="Belcram H."/>
            <person name="Links M.G."/>
            <person name="Just J."/>
            <person name="Clarke C."/>
            <person name="Bender T."/>
            <person name="Huebert T."/>
            <person name="Mason A.S."/>
            <person name="Pires J.C."/>
            <person name="Barker G."/>
            <person name="Moore J."/>
            <person name="Walley P.G."/>
            <person name="Manoli S."/>
            <person name="Batley J."/>
            <person name="Edwards D."/>
            <person name="Nelson M.N."/>
            <person name="Wang X."/>
            <person name="Paterson A.H."/>
            <person name="King G."/>
            <person name="Bancroft I."/>
            <person name="Chalhoub B."/>
            <person name="Sharpe A.G."/>
        </authorList>
    </citation>
    <scope>NUCLEOTIDE SEQUENCE</scope>
    <source>
        <strain evidence="3 4">cv. TO1000</strain>
    </source>
</reference>
<evidence type="ECO:0000259" key="2">
    <source>
        <dbReference type="SMART" id="SM00343"/>
    </source>
</evidence>
<dbReference type="SMART" id="SM00343">
    <property type="entry name" value="ZnF_C2HC"/>
    <property type="match status" value="2"/>
</dbReference>
<keyword evidence="4" id="KW-1185">Reference proteome</keyword>
<reference evidence="3" key="2">
    <citation type="submission" date="2015-03" db="UniProtKB">
        <authorList>
            <consortium name="EnsemblPlants"/>
        </authorList>
    </citation>
    <scope>IDENTIFICATION</scope>
</reference>
<evidence type="ECO:0000313" key="4">
    <source>
        <dbReference type="Proteomes" id="UP000032141"/>
    </source>
</evidence>
<dbReference type="PANTHER" id="PTHR31286:SF55">
    <property type="entry name" value="DUF4283 DOMAIN-CONTAINING PROTEIN"/>
    <property type="match status" value="1"/>
</dbReference>
<accession>A0A0D3BPU0</accession>
<dbReference type="HOGENOM" id="CLU_068824_0_0_1"/>
<dbReference type="AlphaFoldDB" id="A0A0D3BPU0"/>
<dbReference type="eggNOG" id="KOG1075">
    <property type="taxonomic scope" value="Eukaryota"/>
</dbReference>
<dbReference type="InterPro" id="IPR040256">
    <property type="entry name" value="At4g02000-like"/>
</dbReference>
<dbReference type="Gramene" id="Bo4g021700.1">
    <property type="protein sequence ID" value="Bo4g021700.1"/>
    <property type="gene ID" value="Bo4g021700"/>
</dbReference>
<feature type="domain" description="CCHC-type" evidence="2">
    <location>
        <begin position="154"/>
        <end position="170"/>
    </location>
</feature>
<proteinExistence type="predicted"/>
<dbReference type="GO" id="GO:0003676">
    <property type="term" value="F:nucleic acid binding"/>
    <property type="evidence" value="ECO:0007669"/>
    <property type="project" value="InterPro"/>
</dbReference>
<dbReference type="Gene3D" id="4.10.60.10">
    <property type="entry name" value="Zinc finger, CCHC-type"/>
    <property type="match status" value="1"/>
</dbReference>
<dbReference type="PANTHER" id="PTHR31286">
    <property type="entry name" value="GLYCINE-RICH CELL WALL STRUCTURAL PROTEIN 1.8-LIKE"/>
    <property type="match status" value="1"/>
</dbReference>
<protein>
    <recommendedName>
        <fullName evidence="2">CCHC-type domain-containing protein</fullName>
    </recommendedName>
</protein>
<dbReference type="GO" id="GO:0008270">
    <property type="term" value="F:zinc ion binding"/>
    <property type="evidence" value="ECO:0007669"/>
    <property type="project" value="InterPro"/>
</dbReference>
<dbReference type="Pfam" id="PF14111">
    <property type="entry name" value="DUF4283"/>
    <property type="match status" value="1"/>
</dbReference>
<dbReference type="Proteomes" id="UP000032141">
    <property type="component" value="Chromosome C4"/>
</dbReference>
<feature type="region of interest" description="Disordered" evidence="1">
    <location>
        <begin position="256"/>
        <end position="291"/>
    </location>
</feature>
<dbReference type="OrthoDB" id="1110908at2759"/>
<feature type="compositionally biased region" description="Low complexity" evidence="1">
    <location>
        <begin position="266"/>
        <end position="282"/>
    </location>
</feature>
<dbReference type="KEGG" id="boe:106337860"/>
<dbReference type="OMA" id="HGASECT"/>